<dbReference type="GO" id="GO:0016791">
    <property type="term" value="F:phosphatase activity"/>
    <property type="evidence" value="ECO:0007669"/>
    <property type="project" value="TreeGrafter"/>
</dbReference>
<evidence type="ECO:0000256" key="2">
    <source>
        <dbReference type="SAM" id="Phobius"/>
    </source>
</evidence>
<keyword evidence="5" id="KW-1185">Reference proteome</keyword>
<protein>
    <submittedName>
        <fullName evidence="4">Serine phosphatase RsbU (Regulator of sigma subunit)</fullName>
    </submittedName>
</protein>
<evidence type="ECO:0000313" key="4">
    <source>
        <dbReference type="EMBL" id="REE90643.1"/>
    </source>
</evidence>
<feature type="transmembrane region" description="Helical" evidence="2">
    <location>
        <begin position="312"/>
        <end position="334"/>
    </location>
</feature>
<evidence type="ECO:0000313" key="5">
    <source>
        <dbReference type="Proteomes" id="UP000256304"/>
    </source>
</evidence>
<dbReference type="Gene3D" id="3.60.40.10">
    <property type="entry name" value="PPM-type phosphatase domain"/>
    <property type="match status" value="1"/>
</dbReference>
<keyword evidence="2" id="KW-0472">Membrane</keyword>
<dbReference type="AlphaFoldDB" id="A0A3D9SK13"/>
<dbReference type="SMART" id="SM00331">
    <property type="entry name" value="PP2C_SIG"/>
    <property type="match status" value="1"/>
</dbReference>
<keyword evidence="2" id="KW-0812">Transmembrane</keyword>
<proteinExistence type="predicted"/>
<sequence length="635" mass="71267">MKDERLQRAAPKGFVDGRQLDIGIRRVMVLASALIALSIILIGSYIYRVTEQEALNKLKARDLPTLAKSISARVDGRIERAVETSLTLSHDPFVLEWLSGEEKDKRLADMISKKTSYLHQKLGYSATFIVGAASRKYWSYDGSLLSVIKKEDPADAWFFDTLAAGREVSINFDTNEELHGVFAFINVLAGSDLKRPLGIVGVGMKLDGLSEEFDSYKEGSGINLWLTGSDGKIYLSDNASDNGRNISDVLPDSAKSQLSENTRDQKGEMVVLEYDTPDAGRVDLIRQHLKSTELQLYVEVERRETTGFLQSIRWNTALAALVIILATIGFFFYISRRMVNPYKRAVEMNRRLEDEIALRTKELSERNEEMLDSINYARLLQQSVLPKPEAIENLLSAPFVLWRPRDVVGGDFFWVKKRHGRTFVAVGDCTGHGVPGAFMTMLALSALNRIAETDACSSPADMLEALNRLIKETLHREGQEEITDDGMSIGLCAIEQDGAVTFAGASCWLYRLDAEGLQSWKGDRRGIGYRRTPGDYRFTNIALPEGKARMYLLTDGLMDQNGGDRDHSFGRKRFEELLLSIGDLKETEQRDKMIQSLESYMGEERQRDDITVLSFLVGEEHGYRGESDEESGEAL</sequence>
<dbReference type="EMBL" id="QTTN01000006">
    <property type="protein sequence ID" value="REE90643.1"/>
    <property type="molecule type" value="Genomic_DNA"/>
</dbReference>
<dbReference type="Proteomes" id="UP000256304">
    <property type="component" value="Unassembled WGS sequence"/>
</dbReference>
<reference evidence="4 5" key="1">
    <citation type="submission" date="2018-08" db="EMBL/GenBank/DDBJ databases">
        <title>Genomic Encyclopedia of Type Strains, Phase III (KMG-III): the genomes of soil and plant-associated and newly described type strains.</title>
        <authorList>
            <person name="Whitman W."/>
        </authorList>
    </citation>
    <scope>NUCLEOTIDE SEQUENCE [LARGE SCALE GENOMIC DNA]</scope>
    <source>
        <strain evidence="4 5">CGMCC 1.10966</strain>
    </source>
</reference>
<dbReference type="Pfam" id="PF07228">
    <property type="entry name" value="SpoIIE"/>
    <property type="match status" value="1"/>
</dbReference>
<dbReference type="PANTHER" id="PTHR43156:SF9">
    <property type="entry name" value="HAMP DOMAIN-CONTAINING PROTEIN"/>
    <property type="match status" value="1"/>
</dbReference>
<accession>A0A3D9SK13</accession>
<evidence type="ECO:0000259" key="3">
    <source>
        <dbReference type="SMART" id="SM00331"/>
    </source>
</evidence>
<comment type="caution">
    <text evidence="4">The sequence shown here is derived from an EMBL/GenBank/DDBJ whole genome shotgun (WGS) entry which is preliminary data.</text>
</comment>
<dbReference type="InterPro" id="IPR052016">
    <property type="entry name" value="Bact_Sigma-Reg"/>
</dbReference>
<name>A0A3D9SK13_9BACL</name>
<dbReference type="PANTHER" id="PTHR43156">
    <property type="entry name" value="STAGE II SPORULATION PROTEIN E-RELATED"/>
    <property type="match status" value="1"/>
</dbReference>
<evidence type="ECO:0000256" key="1">
    <source>
        <dbReference type="ARBA" id="ARBA00022801"/>
    </source>
</evidence>
<keyword evidence="1" id="KW-0378">Hydrolase</keyword>
<dbReference type="InterPro" id="IPR036457">
    <property type="entry name" value="PPM-type-like_dom_sf"/>
</dbReference>
<feature type="domain" description="PPM-type phosphatase" evidence="3">
    <location>
        <begin position="395"/>
        <end position="617"/>
    </location>
</feature>
<gene>
    <name evidence="4" type="ORF">A8990_106148</name>
</gene>
<organism evidence="4 5">
    <name type="scientific">Paenibacillus taihuensis</name>
    <dbReference type="NCBI Taxonomy" id="1156355"/>
    <lineage>
        <taxon>Bacteria</taxon>
        <taxon>Bacillati</taxon>
        <taxon>Bacillota</taxon>
        <taxon>Bacilli</taxon>
        <taxon>Bacillales</taxon>
        <taxon>Paenibacillaceae</taxon>
        <taxon>Paenibacillus</taxon>
    </lineage>
</organism>
<dbReference type="InterPro" id="IPR001932">
    <property type="entry name" value="PPM-type_phosphatase-like_dom"/>
</dbReference>
<keyword evidence="2" id="KW-1133">Transmembrane helix</keyword>
<feature type="transmembrane region" description="Helical" evidence="2">
    <location>
        <begin position="27"/>
        <end position="47"/>
    </location>
</feature>